<keyword evidence="2" id="KW-1185">Reference proteome</keyword>
<gene>
    <name evidence="1" type="ORF">EOI86_04705</name>
</gene>
<name>A0A3S2WBG7_9PROT</name>
<sequence>MSFWKPLIDWNASHKYHAANRTEAKWGVGIGLRKPVDTVTLPDGKHPDANHAFAIGVTPALPAVAPGDIHGAF</sequence>
<comment type="caution">
    <text evidence="1">The sequence shown here is derived from an EMBL/GenBank/DDBJ whole genome shotgun (WGS) entry which is preliminary data.</text>
</comment>
<protein>
    <submittedName>
        <fullName evidence="1">Uncharacterized protein</fullName>
    </submittedName>
</protein>
<dbReference type="Proteomes" id="UP000287447">
    <property type="component" value="Unassembled WGS sequence"/>
</dbReference>
<evidence type="ECO:0000313" key="1">
    <source>
        <dbReference type="EMBL" id="RVU38585.1"/>
    </source>
</evidence>
<accession>A0A3S2WBG7</accession>
<organism evidence="1 2">
    <name type="scientific">Hwanghaeella grinnelliae</name>
    <dbReference type="NCBI Taxonomy" id="2500179"/>
    <lineage>
        <taxon>Bacteria</taxon>
        <taxon>Pseudomonadati</taxon>
        <taxon>Pseudomonadota</taxon>
        <taxon>Alphaproteobacteria</taxon>
        <taxon>Rhodospirillales</taxon>
        <taxon>Rhodospirillaceae</taxon>
        <taxon>Hwanghaeella</taxon>
    </lineage>
</organism>
<evidence type="ECO:0000313" key="2">
    <source>
        <dbReference type="Proteomes" id="UP000287447"/>
    </source>
</evidence>
<dbReference type="RefSeq" id="WP_127763957.1">
    <property type="nucleotide sequence ID" value="NZ_SADE01000001.1"/>
</dbReference>
<dbReference type="AlphaFoldDB" id="A0A3S2WBG7"/>
<reference evidence="2" key="1">
    <citation type="submission" date="2019-01" db="EMBL/GenBank/DDBJ databases">
        <title>Gri0909 isolated from a small marine red alga.</title>
        <authorList>
            <person name="Kim J."/>
            <person name="Jeong S.E."/>
            <person name="Jeon C.O."/>
        </authorList>
    </citation>
    <scope>NUCLEOTIDE SEQUENCE [LARGE SCALE GENOMIC DNA]</scope>
    <source>
        <strain evidence="2">Gri0909</strain>
    </source>
</reference>
<proteinExistence type="predicted"/>
<dbReference type="EMBL" id="SADE01000001">
    <property type="protein sequence ID" value="RVU38585.1"/>
    <property type="molecule type" value="Genomic_DNA"/>
</dbReference>